<evidence type="ECO:0000256" key="1">
    <source>
        <dbReference type="ARBA" id="ARBA00009437"/>
    </source>
</evidence>
<dbReference type="GO" id="GO:0003677">
    <property type="term" value="F:DNA binding"/>
    <property type="evidence" value="ECO:0007669"/>
    <property type="project" value="UniProtKB-KW"/>
</dbReference>
<dbReference type="Gene3D" id="3.40.190.10">
    <property type="entry name" value="Periplasmic binding protein-like II"/>
    <property type="match status" value="2"/>
</dbReference>
<evidence type="ECO:0000259" key="5">
    <source>
        <dbReference type="PROSITE" id="PS50931"/>
    </source>
</evidence>
<evidence type="ECO:0000256" key="4">
    <source>
        <dbReference type="ARBA" id="ARBA00023163"/>
    </source>
</evidence>
<dbReference type="AlphaFoldDB" id="A0A839NIE0"/>
<dbReference type="PROSITE" id="PS50931">
    <property type="entry name" value="HTH_LYSR"/>
    <property type="match status" value="1"/>
</dbReference>
<evidence type="ECO:0000313" key="7">
    <source>
        <dbReference type="Proteomes" id="UP000559182"/>
    </source>
</evidence>
<proteinExistence type="inferred from homology"/>
<keyword evidence="7" id="KW-1185">Reference proteome</keyword>
<dbReference type="GO" id="GO:0003700">
    <property type="term" value="F:DNA-binding transcription factor activity"/>
    <property type="evidence" value="ECO:0007669"/>
    <property type="project" value="InterPro"/>
</dbReference>
<dbReference type="PANTHER" id="PTHR30346:SF0">
    <property type="entry name" value="HCA OPERON TRANSCRIPTIONAL ACTIVATOR HCAR"/>
    <property type="match status" value="1"/>
</dbReference>
<dbReference type="InterPro" id="IPR000847">
    <property type="entry name" value="LysR_HTH_N"/>
</dbReference>
<dbReference type="Pfam" id="PF03466">
    <property type="entry name" value="LysR_substrate"/>
    <property type="match status" value="1"/>
</dbReference>
<dbReference type="SUPFAM" id="SSF46785">
    <property type="entry name" value="Winged helix' DNA-binding domain"/>
    <property type="match status" value="1"/>
</dbReference>
<protein>
    <submittedName>
        <fullName evidence="6">DNA-binding transcriptional LysR family regulator</fullName>
    </submittedName>
</protein>
<comment type="caution">
    <text evidence="6">The sequence shown here is derived from an EMBL/GenBank/DDBJ whole genome shotgun (WGS) entry which is preliminary data.</text>
</comment>
<dbReference type="SUPFAM" id="SSF53850">
    <property type="entry name" value="Periplasmic binding protein-like II"/>
    <property type="match status" value="1"/>
</dbReference>
<dbReference type="FunFam" id="1.10.10.10:FF:000001">
    <property type="entry name" value="LysR family transcriptional regulator"/>
    <property type="match status" value="1"/>
</dbReference>
<dbReference type="Gene3D" id="1.10.10.10">
    <property type="entry name" value="Winged helix-like DNA-binding domain superfamily/Winged helix DNA-binding domain"/>
    <property type="match status" value="1"/>
</dbReference>
<dbReference type="InterPro" id="IPR036388">
    <property type="entry name" value="WH-like_DNA-bd_sf"/>
</dbReference>
<dbReference type="Proteomes" id="UP000559182">
    <property type="component" value="Unassembled WGS sequence"/>
</dbReference>
<feature type="domain" description="HTH lysR-type" evidence="5">
    <location>
        <begin position="6"/>
        <end position="64"/>
    </location>
</feature>
<dbReference type="EMBL" id="JACHVQ010000004">
    <property type="protein sequence ID" value="MBB2894162.1"/>
    <property type="molecule type" value="Genomic_DNA"/>
</dbReference>
<dbReference type="InterPro" id="IPR036390">
    <property type="entry name" value="WH_DNA-bd_sf"/>
</dbReference>
<evidence type="ECO:0000313" key="6">
    <source>
        <dbReference type="EMBL" id="MBB2894162.1"/>
    </source>
</evidence>
<accession>A0A839NIE0</accession>
<comment type="similarity">
    <text evidence="1">Belongs to the LysR transcriptional regulatory family.</text>
</comment>
<gene>
    <name evidence="6" type="ORF">FHU39_004198</name>
</gene>
<dbReference type="InterPro" id="IPR005119">
    <property type="entry name" value="LysR_subst-bd"/>
</dbReference>
<dbReference type="CDD" id="cd08412">
    <property type="entry name" value="PBP2_PAO1_like"/>
    <property type="match status" value="1"/>
</dbReference>
<dbReference type="GO" id="GO:0032993">
    <property type="term" value="C:protein-DNA complex"/>
    <property type="evidence" value="ECO:0007669"/>
    <property type="project" value="TreeGrafter"/>
</dbReference>
<name>A0A839NIE0_9MICO</name>
<evidence type="ECO:0000256" key="3">
    <source>
        <dbReference type="ARBA" id="ARBA00023125"/>
    </source>
</evidence>
<dbReference type="PRINTS" id="PR00039">
    <property type="entry name" value="HTHLYSR"/>
</dbReference>
<keyword evidence="3 6" id="KW-0238">DNA-binding</keyword>
<reference evidence="6 7" key="1">
    <citation type="submission" date="2020-08" db="EMBL/GenBank/DDBJ databases">
        <title>Sequencing the genomes of 1000 actinobacteria strains.</title>
        <authorList>
            <person name="Klenk H.-P."/>
        </authorList>
    </citation>
    <scope>NUCLEOTIDE SEQUENCE [LARGE SCALE GENOMIC DNA]</scope>
    <source>
        <strain evidence="6 7">DSM 105369</strain>
    </source>
</reference>
<dbReference type="Pfam" id="PF00126">
    <property type="entry name" value="HTH_1"/>
    <property type="match status" value="1"/>
</dbReference>
<organism evidence="6 7">
    <name type="scientific">Flexivirga oryzae</name>
    <dbReference type="NCBI Taxonomy" id="1794944"/>
    <lineage>
        <taxon>Bacteria</taxon>
        <taxon>Bacillati</taxon>
        <taxon>Actinomycetota</taxon>
        <taxon>Actinomycetes</taxon>
        <taxon>Micrococcales</taxon>
        <taxon>Dermacoccaceae</taxon>
        <taxon>Flexivirga</taxon>
    </lineage>
</organism>
<keyword evidence="4" id="KW-0804">Transcription</keyword>
<evidence type="ECO:0000256" key="2">
    <source>
        <dbReference type="ARBA" id="ARBA00023015"/>
    </source>
</evidence>
<dbReference type="RefSeq" id="WP_183322607.1">
    <property type="nucleotide sequence ID" value="NZ_JACHVQ010000004.1"/>
</dbReference>
<sequence>MADPAFTLVQLRYFVAAAEHGSMTAAAKSLLVSQSAISTAIAGLEHDLGVQLFLRHHARGLTPTRAGTAFLREAREFLSHAADLENVARGAGGDLAGELYVGCFATLAPFFLPGLITAFEKAHPATTLQVAEGEHSGLKAALRSGECELSLMYGYDLEDDIERVVVHRLRPYVIVSSEHRLARRKRVRLAELVETDQLILLDLPHTRDYFLGTVVDATGIRPQVRHSTPGFETVRSFVAHGHGFALLNQLPADDVTYDGGRVVPLRIQDQVRDLEIVLAWMKSTRLSRRARAFRHTVTGEFANMTSLHQKN</sequence>
<dbReference type="PANTHER" id="PTHR30346">
    <property type="entry name" value="TRANSCRIPTIONAL DUAL REGULATOR HCAR-RELATED"/>
    <property type="match status" value="1"/>
</dbReference>
<keyword evidence="2" id="KW-0805">Transcription regulation</keyword>